<evidence type="ECO:0000313" key="2">
    <source>
        <dbReference type="Proteomes" id="UP001148737"/>
    </source>
</evidence>
<protein>
    <submittedName>
        <fullName evidence="1">Uncharacterized protein</fullName>
    </submittedName>
</protein>
<reference evidence="1" key="1">
    <citation type="submission" date="2022-07" db="EMBL/GenBank/DDBJ databases">
        <title>Genome Sequence of Lecanicillium saksenae.</title>
        <authorList>
            <person name="Buettner E."/>
        </authorList>
    </citation>
    <scope>NUCLEOTIDE SEQUENCE</scope>
    <source>
        <strain evidence="1">VT-O1</strain>
    </source>
</reference>
<name>A0ACC1QEF5_9HYPO</name>
<evidence type="ECO:0000313" key="1">
    <source>
        <dbReference type="EMBL" id="KAJ3472833.1"/>
    </source>
</evidence>
<gene>
    <name evidence="1" type="ORF">NLG97_g10690</name>
</gene>
<organism evidence="1 2">
    <name type="scientific">Lecanicillium saksenae</name>
    <dbReference type="NCBI Taxonomy" id="468837"/>
    <lineage>
        <taxon>Eukaryota</taxon>
        <taxon>Fungi</taxon>
        <taxon>Dikarya</taxon>
        <taxon>Ascomycota</taxon>
        <taxon>Pezizomycotina</taxon>
        <taxon>Sordariomycetes</taxon>
        <taxon>Hypocreomycetidae</taxon>
        <taxon>Hypocreales</taxon>
        <taxon>Cordycipitaceae</taxon>
        <taxon>Lecanicillium</taxon>
    </lineage>
</organism>
<dbReference type="Proteomes" id="UP001148737">
    <property type="component" value="Unassembled WGS sequence"/>
</dbReference>
<dbReference type="EMBL" id="JANAKD010002825">
    <property type="protein sequence ID" value="KAJ3472833.1"/>
    <property type="molecule type" value="Genomic_DNA"/>
</dbReference>
<comment type="caution">
    <text evidence="1">The sequence shown here is derived from an EMBL/GenBank/DDBJ whole genome shotgun (WGS) entry which is preliminary data.</text>
</comment>
<proteinExistence type="predicted"/>
<keyword evidence="2" id="KW-1185">Reference proteome</keyword>
<sequence>MLHNLLASLADNRGWSETALTDATGDLGNVVFMHLVVDGLSIQPCEPTFVTARDAIIQADQNRYNGDHFCIIWRVFASRGLGFGAAEDNVNEYSVPPGC</sequence>
<accession>A0ACC1QEF5</accession>